<organism evidence="7 8">
    <name type="scientific">Myceligenerans crystallogenes</name>
    <dbReference type="NCBI Taxonomy" id="316335"/>
    <lineage>
        <taxon>Bacteria</taxon>
        <taxon>Bacillati</taxon>
        <taxon>Actinomycetota</taxon>
        <taxon>Actinomycetes</taxon>
        <taxon>Micrococcales</taxon>
        <taxon>Promicromonosporaceae</taxon>
        <taxon>Myceligenerans</taxon>
    </lineage>
</organism>
<feature type="domain" description="PBP" evidence="6">
    <location>
        <begin position="42"/>
        <end position="332"/>
    </location>
</feature>
<keyword evidence="8" id="KW-1185">Reference proteome</keyword>
<gene>
    <name evidence="7" type="primary">pstS_1</name>
    <name evidence="7" type="ORF">GCM10009751_16400</name>
</gene>
<dbReference type="PANTHER" id="PTHR42996:SF1">
    <property type="entry name" value="PHOSPHATE-BINDING PROTEIN PSTS"/>
    <property type="match status" value="1"/>
</dbReference>
<dbReference type="InterPro" id="IPR050962">
    <property type="entry name" value="Phosphate-bind_PstS"/>
</dbReference>
<protein>
    <recommendedName>
        <fullName evidence="4">Phosphate-binding protein</fullName>
    </recommendedName>
</protein>
<evidence type="ECO:0000256" key="2">
    <source>
        <dbReference type="ARBA" id="ARBA00022448"/>
    </source>
</evidence>
<proteinExistence type="inferred from homology"/>
<accession>A0ABN2N9Y2</accession>
<keyword evidence="2 4" id="KW-0813">Transport</keyword>
<dbReference type="Pfam" id="PF12849">
    <property type="entry name" value="PBP_like_2"/>
    <property type="match status" value="1"/>
</dbReference>
<dbReference type="Gene3D" id="3.40.190.10">
    <property type="entry name" value="Periplasmic binding protein-like II"/>
    <property type="match status" value="2"/>
</dbReference>
<dbReference type="PANTHER" id="PTHR42996">
    <property type="entry name" value="PHOSPHATE-BINDING PROTEIN PSTS"/>
    <property type="match status" value="1"/>
</dbReference>
<evidence type="ECO:0000256" key="5">
    <source>
        <dbReference type="SAM" id="SignalP"/>
    </source>
</evidence>
<dbReference type="InterPro" id="IPR024370">
    <property type="entry name" value="PBP_domain"/>
</dbReference>
<comment type="caution">
    <text evidence="7">The sequence shown here is derived from an EMBL/GenBank/DDBJ whole genome shotgun (WGS) entry which is preliminary data.</text>
</comment>
<evidence type="ECO:0000313" key="7">
    <source>
        <dbReference type="EMBL" id="GAA1859648.1"/>
    </source>
</evidence>
<evidence type="ECO:0000256" key="1">
    <source>
        <dbReference type="ARBA" id="ARBA00008725"/>
    </source>
</evidence>
<dbReference type="RefSeq" id="WP_344101458.1">
    <property type="nucleotide sequence ID" value="NZ_BAAANL010000003.1"/>
</dbReference>
<name>A0ABN2N9Y2_9MICO</name>
<sequence length="364" mass="38203">MNPQYRRVAAVIVTGSLVVPLAACSQAVGATYQPPADFVVEGSFAGAGSTAQEKAMAAWIDGYTERTPGVRISYEAIGSGDGREKFLAGDVAFGASDSALDTDELASSVDICGGGNGIDLPVYISPISVAFNLEGIETLNLRADVIARIFGGAITTWNAPEIAADNPDVKLPDLPIVPVHRLDDSGTTENFTDYLSKVASADWPHEPDGVWPLEGGRAEDGTSGVTDFVKANVGAVTYADASATKGLGSAAIRVGDEFVSYTPEAAASTVDVSQVIEGRTQHDLAYDIDRRTTESFAYPLVLVSYVIVCSRYTDKPTGRFVKEFLGYIASPEGQRVAAKAAGSAPISGFLERRVTEAADAIYLG</sequence>
<dbReference type="Proteomes" id="UP001501094">
    <property type="component" value="Unassembled WGS sequence"/>
</dbReference>
<feature type="chain" id="PRO_5047478157" description="Phosphate-binding protein" evidence="5">
    <location>
        <begin position="31"/>
        <end position="364"/>
    </location>
</feature>
<dbReference type="SUPFAM" id="SSF53850">
    <property type="entry name" value="Periplasmic binding protein-like II"/>
    <property type="match status" value="1"/>
</dbReference>
<feature type="signal peptide" evidence="5">
    <location>
        <begin position="1"/>
        <end position="30"/>
    </location>
</feature>
<keyword evidence="5" id="KW-0732">Signal</keyword>
<evidence type="ECO:0000259" key="6">
    <source>
        <dbReference type="Pfam" id="PF12849"/>
    </source>
</evidence>
<dbReference type="EMBL" id="BAAANL010000003">
    <property type="protein sequence ID" value="GAA1859648.1"/>
    <property type="molecule type" value="Genomic_DNA"/>
</dbReference>
<evidence type="ECO:0000256" key="4">
    <source>
        <dbReference type="PIRNR" id="PIRNR002756"/>
    </source>
</evidence>
<comment type="similarity">
    <text evidence="1 4">Belongs to the PstS family.</text>
</comment>
<dbReference type="InterPro" id="IPR005673">
    <property type="entry name" value="ABC_phos-bd_PstS"/>
</dbReference>
<keyword evidence="3 4" id="KW-0592">Phosphate transport</keyword>
<reference evidence="7 8" key="1">
    <citation type="journal article" date="2019" name="Int. J. Syst. Evol. Microbiol.">
        <title>The Global Catalogue of Microorganisms (GCM) 10K type strain sequencing project: providing services to taxonomists for standard genome sequencing and annotation.</title>
        <authorList>
            <consortium name="The Broad Institute Genomics Platform"/>
            <consortium name="The Broad Institute Genome Sequencing Center for Infectious Disease"/>
            <person name="Wu L."/>
            <person name="Ma J."/>
        </authorList>
    </citation>
    <scope>NUCLEOTIDE SEQUENCE [LARGE SCALE GENOMIC DNA]</scope>
    <source>
        <strain evidence="7 8">JCM 14326</strain>
    </source>
</reference>
<dbReference type="CDD" id="cd13565">
    <property type="entry name" value="PBP2_PstS"/>
    <property type="match status" value="1"/>
</dbReference>
<evidence type="ECO:0000313" key="8">
    <source>
        <dbReference type="Proteomes" id="UP001501094"/>
    </source>
</evidence>
<dbReference type="PIRSF" id="PIRSF002756">
    <property type="entry name" value="PstS"/>
    <property type="match status" value="1"/>
</dbReference>
<evidence type="ECO:0000256" key="3">
    <source>
        <dbReference type="ARBA" id="ARBA00022592"/>
    </source>
</evidence>